<evidence type="ECO:0000313" key="5">
    <source>
        <dbReference type="Proteomes" id="UP001287356"/>
    </source>
</evidence>
<keyword evidence="2" id="KW-0472">Membrane</keyword>
<gene>
    <name evidence="4" type="ORF">B0T24DRAFT_109830</name>
</gene>
<keyword evidence="2" id="KW-0812">Transmembrane</keyword>
<keyword evidence="5" id="KW-1185">Reference proteome</keyword>
<organism evidence="4 5">
    <name type="scientific">Lasiosphaeria ovina</name>
    <dbReference type="NCBI Taxonomy" id="92902"/>
    <lineage>
        <taxon>Eukaryota</taxon>
        <taxon>Fungi</taxon>
        <taxon>Dikarya</taxon>
        <taxon>Ascomycota</taxon>
        <taxon>Pezizomycotina</taxon>
        <taxon>Sordariomycetes</taxon>
        <taxon>Sordariomycetidae</taxon>
        <taxon>Sordariales</taxon>
        <taxon>Lasiosphaeriaceae</taxon>
        <taxon>Lasiosphaeria</taxon>
    </lineage>
</organism>
<feature type="chain" id="PRO_5042008317" evidence="3">
    <location>
        <begin position="28"/>
        <end position="365"/>
    </location>
</feature>
<evidence type="ECO:0000256" key="1">
    <source>
        <dbReference type="SAM" id="MobiDB-lite"/>
    </source>
</evidence>
<keyword evidence="3" id="KW-0732">Signal</keyword>
<proteinExistence type="predicted"/>
<feature type="transmembrane region" description="Helical" evidence="2">
    <location>
        <begin position="243"/>
        <end position="265"/>
    </location>
</feature>
<reference evidence="4" key="2">
    <citation type="submission" date="2023-06" db="EMBL/GenBank/DDBJ databases">
        <authorList>
            <consortium name="Lawrence Berkeley National Laboratory"/>
            <person name="Haridas S."/>
            <person name="Hensen N."/>
            <person name="Bonometti L."/>
            <person name="Westerberg I."/>
            <person name="Brannstrom I.O."/>
            <person name="Guillou S."/>
            <person name="Cros-Aarteil S."/>
            <person name="Calhoun S."/>
            <person name="Kuo A."/>
            <person name="Mondo S."/>
            <person name="Pangilinan J."/>
            <person name="Riley R."/>
            <person name="Labutti K."/>
            <person name="Andreopoulos B."/>
            <person name="Lipzen A."/>
            <person name="Chen C."/>
            <person name="Yanf M."/>
            <person name="Daum C."/>
            <person name="Ng V."/>
            <person name="Clum A."/>
            <person name="Steindorff A."/>
            <person name="Ohm R."/>
            <person name="Martin F."/>
            <person name="Silar P."/>
            <person name="Natvig D."/>
            <person name="Lalanne C."/>
            <person name="Gautier V."/>
            <person name="Ament-Velasquez S.L."/>
            <person name="Kruys A."/>
            <person name="Hutchinson M.I."/>
            <person name="Powell A.J."/>
            <person name="Barry K."/>
            <person name="Miller A.N."/>
            <person name="Grigoriev I.V."/>
            <person name="Debuchy R."/>
            <person name="Gladieux P."/>
            <person name="Thoren M.H."/>
            <person name="Johannesson H."/>
        </authorList>
    </citation>
    <scope>NUCLEOTIDE SEQUENCE</scope>
    <source>
        <strain evidence="4">CBS 958.72</strain>
    </source>
</reference>
<dbReference type="Proteomes" id="UP001287356">
    <property type="component" value="Unassembled WGS sequence"/>
</dbReference>
<sequence>MGRKQSLRQLAAAVAAGLALQSQPALALPQAGGVAPAPPVPWVTVNAAGVGQTIMPSVVTMDGARSTISQAPDYLLATGTYTLTSSGRVSTYTGLPPVATATGYSNDVGAFLACTLNQGYDEPFCQPKSGSTLYPGQTYYVTWAPTFFGENPDGAVALNIEVQGTANGILIHSVPASQGFYAWKIESDFLAPYKAAALNITFMLQQDDISTPDENDFTVQIGPTVTVATAGMGASGGSSGTSAVVIAVPIVVGLAVLLVAGLCVWSFRRHGTLPLVGALGGGIKRRSSGYGVRQSRSERVGAGDAAAGVGGIRSDKPGVRVGGIQLTDRDSWSPTAPSHPKLGDASIGQGRNVFREELQRQERQG</sequence>
<dbReference type="Pfam" id="PF14610">
    <property type="entry name" value="Psg1"/>
    <property type="match status" value="1"/>
</dbReference>
<reference evidence="4" key="1">
    <citation type="journal article" date="2023" name="Mol. Phylogenet. Evol.">
        <title>Genome-scale phylogeny and comparative genomics of the fungal order Sordariales.</title>
        <authorList>
            <person name="Hensen N."/>
            <person name="Bonometti L."/>
            <person name="Westerberg I."/>
            <person name="Brannstrom I.O."/>
            <person name="Guillou S."/>
            <person name="Cros-Aarteil S."/>
            <person name="Calhoun S."/>
            <person name="Haridas S."/>
            <person name="Kuo A."/>
            <person name="Mondo S."/>
            <person name="Pangilinan J."/>
            <person name="Riley R."/>
            <person name="LaButti K."/>
            <person name="Andreopoulos B."/>
            <person name="Lipzen A."/>
            <person name="Chen C."/>
            <person name="Yan M."/>
            <person name="Daum C."/>
            <person name="Ng V."/>
            <person name="Clum A."/>
            <person name="Steindorff A."/>
            <person name="Ohm R.A."/>
            <person name="Martin F."/>
            <person name="Silar P."/>
            <person name="Natvig D.O."/>
            <person name="Lalanne C."/>
            <person name="Gautier V."/>
            <person name="Ament-Velasquez S.L."/>
            <person name="Kruys A."/>
            <person name="Hutchinson M.I."/>
            <person name="Powell A.J."/>
            <person name="Barry K."/>
            <person name="Miller A.N."/>
            <person name="Grigoriev I.V."/>
            <person name="Debuchy R."/>
            <person name="Gladieux P."/>
            <person name="Hiltunen Thoren M."/>
            <person name="Johannesson H."/>
        </authorList>
    </citation>
    <scope>NUCLEOTIDE SEQUENCE</scope>
    <source>
        <strain evidence="4">CBS 958.72</strain>
    </source>
</reference>
<dbReference type="InterPro" id="IPR028000">
    <property type="entry name" value="Pma1"/>
</dbReference>
<evidence type="ECO:0000256" key="2">
    <source>
        <dbReference type="SAM" id="Phobius"/>
    </source>
</evidence>
<feature type="signal peptide" evidence="3">
    <location>
        <begin position="1"/>
        <end position="27"/>
    </location>
</feature>
<evidence type="ECO:0000313" key="4">
    <source>
        <dbReference type="EMBL" id="KAK3361520.1"/>
    </source>
</evidence>
<dbReference type="EMBL" id="JAULSN010000011">
    <property type="protein sequence ID" value="KAK3361520.1"/>
    <property type="molecule type" value="Genomic_DNA"/>
</dbReference>
<accession>A0AAE0JU55</accession>
<dbReference type="AlphaFoldDB" id="A0AAE0JU55"/>
<evidence type="ECO:0000256" key="3">
    <source>
        <dbReference type="SAM" id="SignalP"/>
    </source>
</evidence>
<keyword evidence="2" id="KW-1133">Transmembrane helix</keyword>
<feature type="region of interest" description="Disordered" evidence="1">
    <location>
        <begin position="318"/>
        <end position="350"/>
    </location>
</feature>
<comment type="caution">
    <text evidence="4">The sequence shown here is derived from an EMBL/GenBank/DDBJ whole genome shotgun (WGS) entry which is preliminary data.</text>
</comment>
<protein>
    <submittedName>
        <fullName evidence="4">Uncharacterized protein</fullName>
    </submittedName>
</protein>
<name>A0AAE0JU55_9PEZI</name>